<sequence>MSYNNTPPNDDSHTSLPGSEYGATYDGHNTNNYVNEPDNVTLPIINSTNSESDVITHVDNEQTVSGAHGAQSGLHEASNADRSLDPIPEDIPVQETREIVQADFDEIPEEIPVQETREIVQADFDEIPEEIPVQETREIVQADFDEIPEEIPVQVTREILQESSIQTDFNVPDVFILREHVDYSPPIFPPQDIDLSRRHAARRRAQRFASCLTCFQHPVMVRNIPCGCTCNCLQCAVVMRVCAECHGEIHRYIFL</sequence>
<evidence type="ECO:0000256" key="1">
    <source>
        <dbReference type="SAM" id="MobiDB-lite"/>
    </source>
</evidence>
<proteinExistence type="predicted"/>
<feature type="region of interest" description="Disordered" evidence="1">
    <location>
        <begin position="1"/>
        <end position="28"/>
    </location>
</feature>
<name>A0A9W3AJJ2_BIOGL</name>
<dbReference type="RefSeq" id="XP_055887455.1">
    <property type="nucleotide sequence ID" value="XM_056031480.1"/>
</dbReference>
<dbReference type="AlphaFoldDB" id="A0A9W3AJJ2"/>
<feature type="compositionally biased region" description="Polar residues" evidence="1">
    <location>
        <begin position="1"/>
        <end position="17"/>
    </location>
</feature>
<protein>
    <submittedName>
        <fullName evidence="3 4">Uncharacterized protein LOC129926585</fullName>
    </submittedName>
</protein>
<dbReference type="RefSeq" id="XP_055887457.1">
    <property type="nucleotide sequence ID" value="XM_056031482.1"/>
</dbReference>
<keyword evidence="2" id="KW-1185">Reference proteome</keyword>
<reference evidence="3 4" key="1">
    <citation type="submission" date="2025-04" db="UniProtKB">
        <authorList>
            <consortium name="RefSeq"/>
        </authorList>
    </citation>
    <scope>IDENTIFICATION</scope>
</reference>
<accession>A0A9W3AJJ2</accession>
<evidence type="ECO:0000313" key="4">
    <source>
        <dbReference type="RefSeq" id="XP_055887457.1"/>
    </source>
</evidence>
<dbReference type="Proteomes" id="UP001165740">
    <property type="component" value="Chromosome 6"/>
</dbReference>
<dbReference type="GeneID" id="129926585"/>
<gene>
    <name evidence="3 4" type="primary">LOC129926585</name>
</gene>
<feature type="region of interest" description="Disordered" evidence="1">
    <location>
        <begin position="65"/>
        <end position="88"/>
    </location>
</feature>
<evidence type="ECO:0000313" key="3">
    <source>
        <dbReference type="RefSeq" id="XP_055887455.1"/>
    </source>
</evidence>
<dbReference type="OrthoDB" id="10348436at2759"/>
<evidence type="ECO:0000313" key="2">
    <source>
        <dbReference type="Proteomes" id="UP001165740"/>
    </source>
</evidence>
<organism evidence="2 4">
    <name type="scientific">Biomphalaria glabrata</name>
    <name type="common">Bloodfluke planorb</name>
    <name type="synonym">Freshwater snail</name>
    <dbReference type="NCBI Taxonomy" id="6526"/>
    <lineage>
        <taxon>Eukaryota</taxon>
        <taxon>Metazoa</taxon>
        <taxon>Spiralia</taxon>
        <taxon>Lophotrochozoa</taxon>
        <taxon>Mollusca</taxon>
        <taxon>Gastropoda</taxon>
        <taxon>Heterobranchia</taxon>
        <taxon>Euthyneura</taxon>
        <taxon>Panpulmonata</taxon>
        <taxon>Hygrophila</taxon>
        <taxon>Lymnaeoidea</taxon>
        <taxon>Planorbidae</taxon>
        <taxon>Biomphalaria</taxon>
    </lineage>
</organism>